<dbReference type="EMBL" id="KV784354">
    <property type="protein sequence ID" value="OEU21545.1"/>
    <property type="molecule type" value="Genomic_DNA"/>
</dbReference>
<dbReference type="InterPro" id="IPR000782">
    <property type="entry name" value="FAS1_domain"/>
</dbReference>
<dbReference type="SUPFAM" id="SSF82153">
    <property type="entry name" value="FAS1 domain"/>
    <property type="match status" value="1"/>
</dbReference>
<proteinExistence type="predicted"/>
<dbReference type="PANTHER" id="PTHR47064:SF2">
    <property type="entry name" value="SMP-30_GLUCONOLACTONASE_LRE-LIKE REGION DOMAIN-CONTAINING PROTEIN-RELATED"/>
    <property type="match status" value="1"/>
</dbReference>
<organism evidence="2 3">
    <name type="scientific">Fragilariopsis cylindrus CCMP1102</name>
    <dbReference type="NCBI Taxonomy" id="635003"/>
    <lineage>
        <taxon>Eukaryota</taxon>
        <taxon>Sar</taxon>
        <taxon>Stramenopiles</taxon>
        <taxon>Ochrophyta</taxon>
        <taxon>Bacillariophyta</taxon>
        <taxon>Bacillariophyceae</taxon>
        <taxon>Bacillariophycidae</taxon>
        <taxon>Bacillariales</taxon>
        <taxon>Bacillariaceae</taxon>
        <taxon>Fragilariopsis</taxon>
    </lineage>
</organism>
<dbReference type="AlphaFoldDB" id="A0A1E7FTW1"/>
<evidence type="ECO:0000313" key="3">
    <source>
        <dbReference type="Proteomes" id="UP000095751"/>
    </source>
</evidence>
<evidence type="ECO:0000259" key="1">
    <source>
        <dbReference type="PROSITE" id="PS50213"/>
    </source>
</evidence>
<dbReference type="Gene3D" id="2.120.10.30">
    <property type="entry name" value="TolB, C-terminal domain"/>
    <property type="match status" value="1"/>
</dbReference>
<dbReference type="KEGG" id="fcy:FRACYDRAFT_235169"/>
<dbReference type="InParanoid" id="A0A1E7FTW1"/>
<dbReference type="SUPFAM" id="SSF63829">
    <property type="entry name" value="Calcium-dependent phosphotriesterase"/>
    <property type="match status" value="1"/>
</dbReference>
<dbReference type="Pfam" id="PF02469">
    <property type="entry name" value="Fasciclin"/>
    <property type="match status" value="1"/>
</dbReference>
<feature type="domain" description="FAS1" evidence="1">
    <location>
        <begin position="41"/>
        <end position="176"/>
    </location>
</feature>
<name>A0A1E7FTW1_9STRA</name>
<dbReference type="InterPro" id="IPR011042">
    <property type="entry name" value="6-blade_b-propeller_TolB-like"/>
</dbReference>
<dbReference type="PANTHER" id="PTHR47064">
    <property type="entry name" value="PUTATIVE (AFU_ORTHOLOGUE AFUA_1G08990)-RELATED"/>
    <property type="match status" value="1"/>
</dbReference>
<sequence length="526" mass="57925">MKTILYAVILAAGIVSNNNNFVLCENIEGKEEEEEEAEENCTSFFDFACNNENFTSLCDLINDVDLPDDFAFKTGFAPTDDAFANQIDLDLLIGGDKERALDLLLYHLSSDYATFGCATLLEMMNGKNTRTICVDNVPVYQKGKGNPRTTDLPKFSMDDSFDICNGGKVYAIDDVLVPNLRTTKSSSSSSDFVSTLEVFFDDLKLTTLATYEDELAHEGPVILDDGILFVSNRLYESDSTTDSGKGEPSVQVSFYNFTSKKTIDLGLSDIIPVANGAVLLDDGNVAILAQGTKTKKSGIAIFNPKSIGKSVDDDVEFLTTSWGATETPFNSPNDIIQASDGSIWYTDPQYGYEQGFRPPPKSGNWVWRYDYKTNKNRLMADQFIRPNGIAFSSNEEYIYITDSGHFPGDGNPIPTNPSTIYRYRVLWDDEDINNSEPLLTERTVFAVASPVPDGLKVDAYGNIWTGTSQGLEIFSQTGNPVGIIEIDGGLANFAIREQQNGERQITIYAMNGKKLIQIDASFSASI</sequence>
<gene>
    <name evidence="2" type="ORF">FRACYDRAFT_235169</name>
</gene>
<accession>A0A1E7FTW1</accession>
<dbReference type="Gene3D" id="2.30.180.10">
    <property type="entry name" value="FAS1 domain"/>
    <property type="match status" value="1"/>
</dbReference>
<dbReference type="Pfam" id="PF08450">
    <property type="entry name" value="SGL"/>
    <property type="match status" value="1"/>
</dbReference>
<dbReference type="OrthoDB" id="423498at2759"/>
<protein>
    <submittedName>
        <fullName evidence="2">Calcium-dependent phosphotriesterase</fullName>
    </submittedName>
</protein>
<dbReference type="Proteomes" id="UP000095751">
    <property type="component" value="Unassembled WGS sequence"/>
</dbReference>
<reference evidence="2 3" key="1">
    <citation type="submission" date="2016-09" db="EMBL/GenBank/DDBJ databases">
        <title>Extensive genetic diversity and differential bi-allelic expression allows diatom success in the polar Southern Ocean.</title>
        <authorList>
            <consortium name="DOE Joint Genome Institute"/>
            <person name="Mock T."/>
            <person name="Otillar R.P."/>
            <person name="Strauss J."/>
            <person name="Dupont C."/>
            <person name="Frickenhaus S."/>
            <person name="Maumus F."/>
            <person name="Mcmullan M."/>
            <person name="Sanges R."/>
            <person name="Schmutz J."/>
            <person name="Toseland A."/>
            <person name="Valas R."/>
            <person name="Veluchamy A."/>
            <person name="Ward B.J."/>
            <person name="Allen A."/>
            <person name="Barry K."/>
            <person name="Falciatore A."/>
            <person name="Ferrante M."/>
            <person name="Fortunato A.E."/>
            <person name="Gloeckner G."/>
            <person name="Gruber A."/>
            <person name="Hipkin R."/>
            <person name="Janech M."/>
            <person name="Kroth P."/>
            <person name="Leese F."/>
            <person name="Lindquist E."/>
            <person name="Lyon B.R."/>
            <person name="Martin J."/>
            <person name="Mayer C."/>
            <person name="Parker M."/>
            <person name="Quesneville H."/>
            <person name="Raymond J."/>
            <person name="Uhlig C."/>
            <person name="Valentin K.U."/>
            <person name="Worden A.Z."/>
            <person name="Armbrust E.V."/>
            <person name="Bowler C."/>
            <person name="Green B."/>
            <person name="Moulton V."/>
            <person name="Van Oosterhout C."/>
            <person name="Grigoriev I."/>
        </authorList>
    </citation>
    <scope>NUCLEOTIDE SEQUENCE [LARGE SCALE GENOMIC DNA]</scope>
    <source>
        <strain evidence="2 3">CCMP1102</strain>
    </source>
</reference>
<dbReference type="InterPro" id="IPR052988">
    <property type="entry name" value="Oryzine_lactonohydrolase"/>
</dbReference>
<evidence type="ECO:0000313" key="2">
    <source>
        <dbReference type="EMBL" id="OEU21545.1"/>
    </source>
</evidence>
<dbReference type="InterPro" id="IPR013658">
    <property type="entry name" value="SGL"/>
</dbReference>
<dbReference type="PROSITE" id="PS50213">
    <property type="entry name" value="FAS1"/>
    <property type="match status" value="1"/>
</dbReference>
<dbReference type="InterPro" id="IPR036378">
    <property type="entry name" value="FAS1_dom_sf"/>
</dbReference>
<keyword evidence="3" id="KW-1185">Reference proteome</keyword>